<dbReference type="InterPro" id="IPR019757">
    <property type="entry name" value="Pept_S26A_signal_pept_1_Lys-AS"/>
</dbReference>
<dbReference type="PANTHER" id="PTHR43390">
    <property type="entry name" value="SIGNAL PEPTIDASE I"/>
    <property type="match status" value="1"/>
</dbReference>
<dbReference type="GO" id="GO:0004252">
    <property type="term" value="F:serine-type endopeptidase activity"/>
    <property type="evidence" value="ECO:0007669"/>
    <property type="project" value="InterPro"/>
</dbReference>
<dbReference type="Gene3D" id="2.10.109.10">
    <property type="entry name" value="Umud Fragment, subunit A"/>
    <property type="match status" value="1"/>
</dbReference>
<dbReference type="GO" id="GO:0006465">
    <property type="term" value="P:signal peptide processing"/>
    <property type="evidence" value="ECO:0007669"/>
    <property type="project" value="InterPro"/>
</dbReference>
<protein>
    <recommendedName>
        <fullName evidence="4 7">Signal peptidase I</fullName>
        <ecNumber evidence="3 7">3.4.21.89</ecNumber>
    </recommendedName>
</protein>
<gene>
    <name evidence="9" type="primary">lepB</name>
    <name evidence="9" type="ORF">G4L39_13940</name>
</gene>
<name>A0A6M1RV84_9BACT</name>
<evidence type="ECO:0000256" key="6">
    <source>
        <dbReference type="PIRSR" id="PIRSR600223-1"/>
    </source>
</evidence>
<dbReference type="RefSeq" id="WP_165109119.1">
    <property type="nucleotide sequence ID" value="NZ_JAAKYA010000095.1"/>
</dbReference>
<dbReference type="SUPFAM" id="SSF51306">
    <property type="entry name" value="LexA/Signal peptidase"/>
    <property type="match status" value="1"/>
</dbReference>
<dbReference type="EC" id="3.4.21.89" evidence="3 7"/>
<dbReference type="AlphaFoldDB" id="A0A6M1RV84"/>
<reference evidence="9 10" key="1">
    <citation type="submission" date="2020-02" db="EMBL/GenBank/DDBJ databases">
        <title>Draft genome sequence of Limisphaera ngatamarikiensis NGM72.4T, a thermophilic Verrucomicrobia grouped in subdivision 3.</title>
        <authorList>
            <person name="Carere C.R."/>
            <person name="Steen J."/>
            <person name="Hugenholtz P."/>
            <person name="Stott M.B."/>
        </authorList>
    </citation>
    <scope>NUCLEOTIDE SEQUENCE [LARGE SCALE GENOMIC DNA]</scope>
    <source>
        <strain evidence="9 10">NGM72.4</strain>
    </source>
</reference>
<dbReference type="InterPro" id="IPR036286">
    <property type="entry name" value="LexA/Signal_pep-like_sf"/>
</dbReference>
<dbReference type="NCBIfam" id="TIGR02227">
    <property type="entry name" value="sigpep_I_bact"/>
    <property type="match status" value="1"/>
</dbReference>
<comment type="caution">
    <text evidence="9">The sequence shown here is derived from an EMBL/GenBank/DDBJ whole genome shotgun (WGS) entry which is preliminary data.</text>
</comment>
<keyword evidence="7" id="KW-0812">Transmembrane</keyword>
<organism evidence="9 10">
    <name type="scientific">Limisphaera ngatamarikiensis</name>
    <dbReference type="NCBI Taxonomy" id="1324935"/>
    <lineage>
        <taxon>Bacteria</taxon>
        <taxon>Pseudomonadati</taxon>
        <taxon>Verrucomicrobiota</taxon>
        <taxon>Verrucomicrobiia</taxon>
        <taxon>Limisphaerales</taxon>
        <taxon>Limisphaeraceae</taxon>
        <taxon>Limisphaera</taxon>
    </lineage>
</organism>
<comment type="subcellular location">
    <subcellularLocation>
        <location evidence="7">Membrane</location>
        <topology evidence="7">Single-pass type II membrane protein</topology>
    </subcellularLocation>
</comment>
<evidence type="ECO:0000256" key="4">
    <source>
        <dbReference type="ARBA" id="ARBA00019232"/>
    </source>
</evidence>
<keyword evidence="7" id="KW-1133">Transmembrane helix</keyword>
<dbReference type="PANTHER" id="PTHR43390:SF1">
    <property type="entry name" value="CHLOROPLAST PROCESSING PEPTIDASE"/>
    <property type="match status" value="1"/>
</dbReference>
<comment type="catalytic activity">
    <reaction evidence="1 7">
        <text>Cleavage of hydrophobic, N-terminal signal or leader sequences from secreted and periplasmic proteins.</text>
        <dbReference type="EC" id="3.4.21.89"/>
    </reaction>
</comment>
<dbReference type="PROSITE" id="PS00760">
    <property type="entry name" value="SPASE_I_2"/>
    <property type="match status" value="1"/>
</dbReference>
<keyword evidence="7" id="KW-0472">Membrane</keyword>
<comment type="similarity">
    <text evidence="2 7">Belongs to the peptidase S26 family.</text>
</comment>
<feature type="domain" description="Peptidase S26" evidence="8">
    <location>
        <begin position="19"/>
        <end position="162"/>
    </location>
</feature>
<keyword evidence="10" id="KW-1185">Reference proteome</keyword>
<dbReference type="Pfam" id="PF10502">
    <property type="entry name" value="Peptidase_S26"/>
    <property type="match status" value="1"/>
</dbReference>
<evidence type="ECO:0000259" key="8">
    <source>
        <dbReference type="Pfam" id="PF10502"/>
    </source>
</evidence>
<sequence>MRRIRHHNPRDHQPALRGRWVWIALTTCLFLAALRLHWMPCLVTGRSMEPTLASGDWVLLDRHAYRHQPPQRGDIVVARVGRERLIKRIVGLPGETVEIRKGRLFVNDQPAPEPHPILSGPLDIAKGQLRPDHYALLGDNRTISDLLPLHLIVHRDQVLGKVIAVLPLGTFFKSARRHEPAPPGTHAAAT</sequence>
<feature type="active site" evidence="6">
    <location>
        <position position="87"/>
    </location>
</feature>
<evidence type="ECO:0000256" key="5">
    <source>
        <dbReference type="ARBA" id="ARBA00022801"/>
    </source>
</evidence>
<evidence type="ECO:0000313" key="10">
    <source>
        <dbReference type="Proteomes" id="UP000477311"/>
    </source>
</evidence>
<keyword evidence="5 7" id="KW-0378">Hydrolase</keyword>
<evidence type="ECO:0000256" key="1">
    <source>
        <dbReference type="ARBA" id="ARBA00000677"/>
    </source>
</evidence>
<evidence type="ECO:0000256" key="7">
    <source>
        <dbReference type="RuleBase" id="RU362042"/>
    </source>
</evidence>
<proteinExistence type="inferred from homology"/>
<dbReference type="InterPro" id="IPR000223">
    <property type="entry name" value="Pept_S26A_signal_pept_1"/>
</dbReference>
<dbReference type="EMBL" id="JAAKYA010000095">
    <property type="protein sequence ID" value="NGO40485.1"/>
    <property type="molecule type" value="Genomic_DNA"/>
</dbReference>
<evidence type="ECO:0000256" key="2">
    <source>
        <dbReference type="ARBA" id="ARBA00009370"/>
    </source>
</evidence>
<evidence type="ECO:0000256" key="3">
    <source>
        <dbReference type="ARBA" id="ARBA00013208"/>
    </source>
</evidence>
<keyword evidence="7" id="KW-0645">Protease</keyword>
<dbReference type="InterPro" id="IPR019533">
    <property type="entry name" value="Peptidase_S26"/>
</dbReference>
<dbReference type="Proteomes" id="UP000477311">
    <property type="component" value="Unassembled WGS sequence"/>
</dbReference>
<dbReference type="GO" id="GO:0016020">
    <property type="term" value="C:membrane"/>
    <property type="evidence" value="ECO:0007669"/>
    <property type="project" value="UniProtKB-SubCell"/>
</dbReference>
<dbReference type="CDD" id="cd06462">
    <property type="entry name" value="Peptidase_S24_S26"/>
    <property type="match status" value="1"/>
</dbReference>
<dbReference type="PRINTS" id="PR00727">
    <property type="entry name" value="LEADERPTASE"/>
</dbReference>
<feature type="active site" evidence="6">
    <location>
        <position position="47"/>
    </location>
</feature>
<evidence type="ECO:0000313" key="9">
    <source>
        <dbReference type="EMBL" id="NGO40485.1"/>
    </source>
</evidence>
<dbReference type="GO" id="GO:0009003">
    <property type="term" value="F:signal peptidase activity"/>
    <property type="evidence" value="ECO:0007669"/>
    <property type="project" value="UniProtKB-EC"/>
</dbReference>
<accession>A0A6M1RV84</accession>
<feature type="transmembrane region" description="Helical" evidence="7">
    <location>
        <begin position="20"/>
        <end position="38"/>
    </location>
</feature>